<accession>A0AAQ3LCD8</accession>
<dbReference type="RefSeq" id="WP_317835398.1">
    <property type="nucleotide sequence ID" value="NZ_CP136920.1"/>
</dbReference>
<keyword evidence="4" id="KW-1185">Reference proteome</keyword>
<comment type="similarity">
    <text evidence="1">Belongs to the ClpS family.</text>
</comment>
<dbReference type="Pfam" id="PF02617">
    <property type="entry name" value="ClpS"/>
    <property type="match status" value="1"/>
</dbReference>
<evidence type="ECO:0000259" key="2">
    <source>
        <dbReference type="Pfam" id="PF02617"/>
    </source>
</evidence>
<dbReference type="KEGG" id="puo:RZN69_07155"/>
<dbReference type="SUPFAM" id="SSF54736">
    <property type="entry name" value="ClpS-like"/>
    <property type="match status" value="1"/>
</dbReference>
<dbReference type="InterPro" id="IPR014719">
    <property type="entry name" value="Ribosomal_bL12_C/ClpS-like"/>
</dbReference>
<evidence type="ECO:0000256" key="1">
    <source>
        <dbReference type="HAMAP-Rule" id="MF_00302"/>
    </source>
</evidence>
<evidence type="ECO:0000313" key="3">
    <source>
        <dbReference type="EMBL" id="WOO42866.1"/>
    </source>
</evidence>
<dbReference type="GO" id="GO:0008233">
    <property type="term" value="F:peptidase activity"/>
    <property type="evidence" value="ECO:0007669"/>
    <property type="project" value="UniProtKB-KW"/>
</dbReference>
<gene>
    <name evidence="1" type="primary">clpS</name>
    <name evidence="3" type="ORF">RZN69_07155</name>
</gene>
<dbReference type="PANTHER" id="PTHR33473:SF19">
    <property type="entry name" value="ATP-DEPENDENT CLP PROTEASE ADAPTER PROTEIN CLPS"/>
    <property type="match status" value="1"/>
</dbReference>
<dbReference type="GO" id="GO:0030163">
    <property type="term" value="P:protein catabolic process"/>
    <property type="evidence" value="ECO:0007669"/>
    <property type="project" value="InterPro"/>
</dbReference>
<keyword evidence="3" id="KW-0645">Protease</keyword>
<feature type="domain" description="Adaptor protein ClpS core" evidence="2">
    <location>
        <begin position="22"/>
        <end position="86"/>
    </location>
</feature>
<protein>
    <recommendedName>
        <fullName evidence="1">ATP-dependent Clp protease adapter protein ClpS</fullName>
    </recommendedName>
</protein>
<sequence>MSNHTENPIALPVSETEVQEALPWQVVVLNDPVNLMSYVVMVFRRVFGYDLEKAQQHMLEVHELGQSILWEGELEKAESYVYQLQEWQLTARLNQDA</sequence>
<dbReference type="Gene3D" id="3.30.1390.10">
    <property type="match status" value="1"/>
</dbReference>
<dbReference type="GO" id="GO:0006508">
    <property type="term" value="P:proteolysis"/>
    <property type="evidence" value="ECO:0007669"/>
    <property type="project" value="UniProtKB-UniRule"/>
</dbReference>
<dbReference type="InterPro" id="IPR022935">
    <property type="entry name" value="ClpS"/>
</dbReference>
<name>A0AAQ3LCD8_9BACT</name>
<organism evidence="3 4">
    <name type="scientific">Rubellicoccus peritrichatus</name>
    <dbReference type="NCBI Taxonomy" id="3080537"/>
    <lineage>
        <taxon>Bacteria</taxon>
        <taxon>Pseudomonadati</taxon>
        <taxon>Verrucomicrobiota</taxon>
        <taxon>Opitutia</taxon>
        <taxon>Puniceicoccales</taxon>
        <taxon>Cerasicoccaceae</taxon>
        <taxon>Rubellicoccus</taxon>
    </lineage>
</organism>
<keyword evidence="3" id="KW-0378">Hydrolase</keyword>
<proteinExistence type="inferred from homology"/>
<comment type="function">
    <text evidence="1">Involved in the modulation of the specificity of the ClpAP-mediated ATP-dependent protein degradation.</text>
</comment>
<reference evidence="3 4" key="1">
    <citation type="submission" date="2023-10" db="EMBL/GenBank/DDBJ databases">
        <title>Rubellicoccus peritrichatus gen. nov., sp. nov., isolated from an algae of coral reef tank.</title>
        <authorList>
            <person name="Luo J."/>
        </authorList>
    </citation>
    <scope>NUCLEOTIDE SEQUENCE [LARGE SCALE GENOMIC DNA]</scope>
    <source>
        <strain evidence="3 4">CR14</strain>
    </source>
</reference>
<dbReference type="InterPro" id="IPR003769">
    <property type="entry name" value="ClpS_core"/>
</dbReference>
<comment type="subunit">
    <text evidence="1">Binds to the N-terminal domain of the chaperone ClpA.</text>
</comment>
<dbReference type="EMBL" id="CP136920">
    <property type="protein sequence ID" value="WOO42866.1"/>
    <property type="molecule type" value="Genomic_DNA"/>
</dbReference>
<dbReference type="HAMAP" id="MF_00302">
    <property type="entry name" value="ClpS"/>
    <property type="match status" value="1"/>
</dbReference>
<dbReference type="PANTHER" id="PTHR33473">
    <property type="entry name" value="ATP-DEPENDENT CLP PROTEASE ADAPTER PROTEIN CLPS1, CHLOROPLASTIC"/>
    <property type="match status" value="1"/>
</dbReference>
<dbReference type="Proteomes" id="UP001304300">
    <property type="component" value="Chromosome"/>
</dbReference>
<evidence type="ECO:0000313" key="4">
    <source>
        <dbReference type="Proteomes" id="UP001304300"/>
    </source>
</evidence>
<dbReference type="AlphaFoldDB" id="A0AAQ3LCD8"/>